<dbReference type="FunCoup" id="A0A7R8V3J0">
    <property type="interactions" value="43"/>
</dbReference>
<dbReference type="Proteomes" id="UP000594454">
    <property type="component" value="Chromosome 5"/>
</dbReference>
<dbReference type="AlphaFoldDB" id="A0A7R8V3J0"/>
<dbReference type="PANTHER" id="PTHR46518">
    <property type="entry name" value="COILED-COIL DOMAIN-CONTAINING PROTEIN 151"/>
    <property type="match status" value="1"/>
</dbReference>
<evidence type="ECO:0000313" key="3">
    <source>
        <dbReference type="EMBL" id="CAD7091000.1"/>
    </source>
</evidence>
<dbReference type="GO" id="GO:0036064">
    <property type="term" value="C:ciliary basal body"/>
    <property type="evidence" value="ECO:0007669"/>
    <property type="project" value="TreeGrafter"/>
</dbReference>
<dbReference type="OrthoDB" id="10255247at2759"/>
<feature type="coiled-coil region" evidence="1">
    <location>
        <begin position="39"/>
        <end position="66"/>
    </location>
</feature>
<feature type="region of interest" description="Disordered" evidence="2">
    <location>
        <begin position="543"/>
        <end position="563"/>
    </location>
</feature>
<dbReference type="GO" id="GO:0036158">
    <property type="term" value="P:outer dynein arm assembly"/>
    <property type="evidence" value="ECO:0007669"/>
    <property type="project" value="InterPro"/>
</dbReference>
<dbReference type="GO" id="GO:0003341">
    <property type="term" value="P:cilium movement"/>
    <property type="evidence" value="ECO:0007669"/>
    <property type="project" value="InterPro"/>
</dbReference>
<name>A0A7R8V3J0_HERIL</name>
<proteinExistence type="predicted"/>
<organism evidence="3 4">
    <name type="scientific">Hermetia illucens</name>
    <name type="common">Black soldier fly</name>
    <dbReference type="NCBI Taxonomy" id="343691"/>
    <lineage>
        <taxon>Eukaryota</taxon>
        <taxon>Metazoa</taxon>
        <taxon>Ecdysozoa</taxon>
        <taxon>Arthropoda</taxon>
        <taxon>Hexapoda</taxon>
        <taxon>Insecta</taxon>
        <taxon>Pterygota</taxon>
        <taxon>Neoptera</taxon>
        <taxon>Endopterygota</taxon>
        <taxon>Diptera</taxon>
        <taxon>Brachycera</taxon>
        <taxon>Stratiomyomorpha</taxon>
        <taxon>Stratiomyidae</taxon>
        <taxon>Hermetiinae</taxon>
        <taxon>Hermetia</taxon>
    </lineage>
</organism>
<keyword evidence="4" id="KW-1185">Reference proteome</keyword>
<feature type="compositionally biased region" description="Basic and acidic residues" evidence="2">
    <location>
        <begin position="250"/>
        <end position="263"/>
    </location>
</feature>
<protein>
    <submittedName>
        <fullName evidence="3">Uncharacterized protein</fullName>
    </submittedName>
</protein>
<feature type="compositionally biased region" description="Polar residues" evidence="2">
    <location>
        <begin position="543"/>
        <end position="554"/>
    </location>
</feature>
<evidence type="ECO:0000313" key="4">
    <source>
        <dbReference type="Proteomes" id="UP000594454"/>
    </source>
</evidence>
<evidence type="ECO:0000256" key="2">
    <source>
        <dbReference type="SAM" id="MobiDB-lite"/>
    </source>
</evidence>
<keyword evidence="1" id="KW-0175">Coiled coil</keyword>
<dbReference type="EMBL" id="LR899013">
    <property type="protein sequence ID" value="CAD7091000.1"/>
    <property type="molecule type" value="Genomic_DNA"/>
</dbReference>
<feature type="compositionally biased region" description="Polar residues" evidence="2">
    <location>
        <begin position="289"/>
        <end position="301"/>
    </location>
</feature>
<sequence>MAEADKAVKSNKNIADLKKNILLAEGQKKANVEEWEKLRRTNAETIATLKKDIKELREKIAILKNPTTQKYIKQPQEVARKIQYPLGMKTPEEAIDIMDLKIIEVKKKLDVLHDKYTKRQKHFNMLVEEYKELLAYKKYKNQDVGGPPPETLEEDANRKLICRLENEIHRTNVQWMEAEHIRKKYKSIKASLMNDAEKFEKSLRELEQALKDQHAEINRLQVINKEAIEMRDAARVILQKQEQQANQSTKAREKQAQEFRRQVEDRKMELERIERKLFSAGKSLVHQESIGSSSGDQQTGKTEQEDDPNAQLKSMVAEMETTFKKLMEVTGATSAQEVLQRFTSQKESTSRLNYLRSAAEAEKKHLEAQREILATELETLKFADIKESEVNQELIEKLKNEICGFKKDEVEHRLAAEQTRKDIKIITEKLIEMIFKLQEVDECDVNLPDRVIPAVNLANYLENDATDEDLLNILGEKLRRGLKSVGQLPNDEGIMEDEDSGEIKVDELYVPLASPRALSTIVDEKPQPLPKCYMNLANRGGQVSVSPGQASQAGATDDESEVPSRTFLKRQSLFIVDSKSRRKGFRPPAQRRK</sequence>
<gene>
    <name evidence="3" type="ORF">HERILL_LOCUS13452</name>
</gene>
<dbReference type="GO" id="GO:0035253">
    <property type="term" value="C:ciliary rootlet"/>
    <property type="evidence" value="ECO:0007669"/>
    <property type="project" value="TreeGrafter"/>
</dbReference>
<dbReference type="InParanoid" id="A0A7R8V3J0"/>
<dbReference type="OMA" id="NMGEKPP"/>
<accession>A0A7R8V3J0</accession>
<dbReference type="InterPro" id="IPR033192">
    <property type="entry name" value="ODAD3"/>
</dbReference>
<dbReference type="GO" id="GO:0097542">
    <property type="term" value="C:ciliary tip"/>
    <property type="evidence" value="ECO:0007669"/>
    <property type="project" value="TreeGrafter"/>
</dbReference>
<dbReference type="PANTHER" id="PTHR46518:SF1">
    <property type="entry name" value="OUTER DYNEIN ARM-DOCKING COMPLEX SUBUNIT 3"/>
    <property type="match status" value="1"/>
</dbReference>
<feature type="region of interest" description="Disordered" evidence="2">
    <location>
        <begin position="242"/>
        <end position="263"/>
    </location>
</feature>
<reference evidence="3 4" key="1">
    <citation type="submission" date="2020-11" db="EMBL/GenBank/DDBJ databases">
        <authorList>
            <person name="Wallbank WR R."/>
            <person name="Pardo Diaz C."/>
            <person name="Kozak K."/>
            <person name="Martin S."/>
            <person name="Jiggins C."/>
            <person name="Moest M."/>
            <person name="Warren A I."/>
            <person name="Generalovic N T."/>
            <person name="Byers J.R.P. K."/>
            <person name="Montejo-Kovacevich G."/>
            <person name="Yen C E."/>
        </authorList>
    </citation>
    <scope>NUCLEOTIDE SEQUENCE [LARGE SCALE GENOMIC DNA]</scope>
</reference>
<feature type="region of interest" description="Disordered" evidence="2">
    <location>
        <begin position="284"/>
        <end position="309"/>
    </location>
</feature>
<evidence type="ECO:0000256" key="1">
    <source>
        <dbReference type="SAM" id="Coils"/>
    </source>
</evidence>